<dbReference type="AlphaFoldDB" id="A0A369QFB3"/>
<dbReference type="Proteomes" id="UP000253727">
    <property type="component" value="Unassembled WGS sequence"/>
</dbReference>
<dbReference type="PANTHER" id="PTHR46211">
    <property type="entry name" value="GLYCEROPHOSPHORYL DIESTER PHOSPHODIESTERASE"/>
    <property type="match status" value="1"/>
</dbReference>
<dbReference type="OrthoDB" id="384721at2"/>
<dbReference type="RefSeq" id="WP_115367031.1">
    <property type="nucleotide sequence ID" value="NZ_QBKA01000002.1"/>
</dbReference>
<protein>
    <submittedName>
        <fullName evidence="2">Glycerophosphodiester phosphodiesterase</fullName>
        <ecNumber evidence="2">3.1.4.46</ecNumber>
    </submittedName>
</protein>
<feature type="domain" description="GP-PDE" evidence="1">
    <location>
        <begin position="9"/>
        <end position="243"/>
    </location>
</feature>
<dbReference type="GO" id="GO:0008889">
    <property type="term" value="F:glycerophosphodiester phosphodiesterase activity"/>
    <property type="evidence" value="ECO:0007669"/>
    <property type="project" value="UniProtKB-EC"/>
</dbReference>
<dbReference type="Pfam" id="PF03009">
    <property type="entry name" value="GDPD"/>
    <property type="match status" value="1"/>
</dbReference>
<dbReference type="EMBL" id="QBKA01000002">
    <property type="protein sequence ID" value="RDC60988.1"/>
    <property type="molecule type" value="Genomic_DNA"/>
</dbReference>
<keyword evidence="3" id="KW-1185">Reference proteome</keyword>
<accession>A0A369QFB3</accession>
<dbReference type="InterPro" id="IPR017946">
    <property type="entry name" value="PLC-like_Pdiesterase_TIM-brl"/>
</dbReference>
<proteinExistence type="predicted"/>
<evidence type="ECO:0000313" key="2">
    <source>
        <dbReference type="EMBL" id="RDC60988.1"/>
    </source>
</evidence>
<gene>
    <name evidence="2" type="ORF">HME9302_02205</name>
</gene>
<dbReference type="SUPFAM" id="SSF51695">
    <property type="entry name" value="PLC-like phosphodiesterases"/>
    <property type="match status" value="1"/>
</dbReference>
<sequence length="243" mass="26746">MMDITWLGEGTYAHRGLHGGGAEGLPIENSRSAFAAAIARGLGIECDVQISQDGEAMVFHDWQLERLTGRAGSVRARNAAELRAFTLKESTDRIQSLPELLDQIDGAVPLLVEIKSRRDRPFVPICAAVERAVSSYGGHVAIMSFDPRISNWFWRNAAHVVRGLVVTEEGRRGVWGFFGRHAALRHARPHFLAYDIRDLPSGFASRQREQGLPVLTWTVNTPELRQLAAQYADAPIAEGAGLP</sequence>
<evidence type="ECO:0000313" key="3">
    <source>
        <dbReference type="Proteomes" id="UP000253727"/>
    </source>
</evidence>
<dbReference type="InterPro" id="IPR030395">
    <property type="entry name" value="GP_PDE_dom"/>
</dbReference>
<comment type="caution">
    <text evidence="2">The sequence shown here is derived from an EMBL/GenBank/DDBJ whole genome shotgun (WGS) entry which is preliminary data.</text>
</comment>
<evidence type="ECO:0000259" key="1">
    <source>
        <dbReference type="PROSITE" id="PS51704"/>
    </source>
</evidence>
<dbReference type="Gene3D" id="3.20.20.190">
    <property type="entry name" value="Phosphatidylinositol (PI) phosphodiesterase"/>
    <property type="match status" value="1"/>
</dbReference>
<organism evidence="2 3">
    <name type="scientific">Alteripontixanthobacter maritimus</name>
    <dbReference type="NCBI Taxonomy" id="2161824"/>
    <lineage>
        <taxon>Bacteria</taxon>
        <taxon>Pseudomonadati</taxon>
        <taxon>Pseudomonadota</taxon>
        <taxon>Alphaproteobacteria</taxon>
        <taxon>Sphingomonadales</taxon>
        <taxon>Erythrobacteraceae</taxon>
        <taxon>Alteripontixanthobacter</taxon>
    </lineage>
</organism>
<dbReference type="GO" id="GO:0006629">
    <property type="term" value="P:lipid metabolic process"/>
    <property type="evidence" value="ECO:0007669"/>
    <property type="project" value="InterPro"/>
</dbReference>
<dbReference type="PROSITE" id="PS51704">
    <property type="entry name" value="GP_PDE"/>
    <property type="match status" value="1"/>
</dbReference>
<keyword evidence="2" id="KW-0378">Hydrolase</keyword>
<dbReference type="PANTHER" id="PTHR46211:SF1">
    <property type="entry name" value="GLYCEROPHOSPHODIESTER PHOSPHODIESTERASE, CYTOPLASMIC"/>
    <property type="match status" value="1"/>
</dbReference>
<reference evidence="2 3" key="1">
    <citation type="submission" date="2018-04" db="EMBL/GenBank/DDBJ databases">
        <title>Altererythrobacter sp. HME9302 genome sequencing and assembly.</title>
        <authorList>
            <person name="Kang H."/>
            <person name="Kim H."/>
            <person name="Joh K."/>
        </authorList>
    </citation>
    <scope>NUCLEOTIDE SEQUENCE [LARGE SCALE GENOMIC DNA]</scope>
    <source>
        <strain evidence="2 3">HME9302</strain>
    </source>
</reference>
<dbReference type="EC" id="3.1.4.46" evidence="2"/>
<name>A0A369QFB3_9SPHN</name>